<reference evidence="6" key="3">
    <citation type="submission" date="2025-09" db="UniProtKB">
        <authorList>
            <consortium name="Ensembl"/>
        </authorList>
    </citation>
    <scope>IDENTIFICATION</scope>
</reference>
<evidence type="ECO:0000256" key="5">
    <source>
        <dbReference type="ARBA" id="ARBA00022729"/>
    </source>
</evidence>
<keyword evidence="3" id="KW-0964">Secreted</keyword>
<keyword evidence="4" id="KW-0165">Cleavage on pair of basic residues</keyword>
<reference evidence="6 7" key="1">
    <citation type="journal article" date="2012" name="Nature">
        <title>The genomic landscape of species divergence in Ficedula flycatchers.</title>
        <authorList>
            <person name="Ellegren H."/>
            <person name="Smeds L."/>
            <person name="Burri R."/>
            <person name="Olason P.I."/>
            <person name="Backstrom N."/>
            <person name="Kawakami T."/>
            <person name="Kunstner A."/>
            <person name="Makinen H."/>
            <person name="Nadachowska-Brzyska K."/>
            <person name="Qvarnstrom A."/>
            <person name="Uebbing S."/>
            <person name="Wolf J.B."/>
        </authorList>
    </citation>
    <scope>NUCLEOTIDE SEQUENCE [LARGE SCALE GENOMIC DNA]</scope>
</reference>
<sequence>MLQAAGECPEDAPGHGEDAAGCREDAHGLSGCSGCRGHAQGCSDDARGHGEDANGSTGDAQGCAGCCGLRGDAQGCSEDASRRRYKPAGLGRGAAVAGVPGAGHSPARSLPCTMARGQLSRGTWGALVLLGLMLPAAPAGAWYKHVASPRYHTVGQRFPWGVHGAGSPVMLGCSQHGPPAQDPSPAPRGSAGLLGLPRGWLHWSRHPAEIHRGF</sequence>
<dbReference type="Ensembl" id="ENSFALT00000035355.1">
    <property type="protein sequence ID" value="ENSFALP00000032728.1"/>
    <property type="gene ID" value="ENSFALG00000027229.1"/>
</dbReference>
<dbReference type="GO" id="GO:0001664">
    <property type="term" value="F:G protein-coupled receptor binding"/>
    <property type="evidence" value="ECO:0007669"/>
    <property type="project" value="InterPro"/>
</dbReference>
<evidence type="ECO:0000313" key="6">
    <source>
        <dbReference type="Ensembl" id="ENSFALP00000032728.1"/>
    </source>
</evidence>
<dbReference type="GO" id="GO:0007631">
    <property type="term" value="P:feeding behavior"/>
    <property type="evidence" value="ECO:0007669"/>
    <property type="project" value="TreeGrafter"/>
</dbReference>
<keyword evidence="7" id="KW-1185">Reference proteome</keyword>
<keyword evidence="5" id="KW-0732">Signal</keyword>
<comment type="similarity">
    <text evidence="2">Belongs to the neuropeptide B/W family.</text>
</comment>
<dbReference type="Pfam" id="PF15180">
    <property type="entry name" value="NPBW"/>
    <property type="match status" value="1"/>
</dbReference>
<evidence type="ECO:0000256" key="4">
    <source>
        <dbReference type="ARBA" id="ARBA00022685"/>
    </source>
</evidence>
<dbReference type="PANTHER" id="PTHR28553:SF2">
    <property type="entry name" value="NEUROPEPTIDE W"/>
    <property type="match status" value="1"/>
</dbReference>
<organism evidence="6 7">
    <name type="scientific">Ficedula albicollis</name>
    <name type="common">Collared flycatcher</name>
    <name type="synonym">Muscicapa albicollis</name>
    <dbReference type="NCBI Taxonomy" id="59894"/>
    <lineage>
        <taxon>Eukaryota</taxon>
        <taxon>Metazoa</taxon>
        <taxon>Chordata</taxon>
        <taxon>Craniata</taxon>
        <taxon>Vertebrata</taxon>
        <taxon>Euteleostomi</taxon>
        <taxon>Archelosauria</taxon>
        <taxon>Archosauria</taxon>
        <taxon>Dinosauria</taxon>
        <taxon>Saurischia</taxon>
        <taxon>Theropoda</taxon>
        <taxon>Coelurosauria</taxon>
        <taxon>Aves</taxon>
        <taxon>Neognathae</taxon>
        <taxon>Neoaves</taxon>
        <taxon>Telluraves</taxon>
        <taxon>Australaves</taxon>
        <taxon>Passeriformes</taxon>
        <taxon>Muscicapidae</taxon>
        <taxon>Ficedula</taxon>
    </lineage>
</organism>
<evidence type="ECO:0000256" key="3">
    <source>
        <dbReference type="ARBA" id="ARBA00022525"/>
    </source>
</evidence>
<reference evidence="6" key="2">
    <citation type="submission" date="2025-08" db="UniProtKB">
        <authorList>
            <consortium name="Ensembl"/>
        </authorList>
    </citation>
    <scope>IDENTIFICATION</scope>
</reference>
<dbReference type="InterPro" id="IPR013297">
    <property type="entry name" value="Neuropept_BW_pre"/>
</dbReference>
<proteinExistence type="inferred from homology"/>
<name>A0A803WCM2_FICAL</name>
<evidence type="ECO:0000256" key="2">
    <source>
        <dbReference type="ARBA" id="ARBA00005292"/>
    </source>
</evidence>
<dbReference type="PANTHER" id="PTHR28553">
    <property type="entry name" value="NEUROPEPTIDE B"/>
    <property type="match status" value="1"/>
</dbReference>
<dbReference type="GO" id="GO:0005576">
    <property type="term" value="C:extracellular region"/>
    <property type="evidence" value="ECO:0007669"/>
    <property type="project" value="UniProtKB-SubCell"/>
</dbReference>
<evidence type="ECO:0000313" key="7">
    <source>
        <dbReference type="Proteomes" id="UP000016665"/>
    </source>
</evidence>
<dbReference type="AlphaFoldDB" id="A0A803WCM2"/>
<comment type="subcellular location">
    <subcellularLocation>
        <location evidence="1">Secreted</location>
    </subcellularLocation>
</comment>
<evidence type="ECO:0000256" key="1">
    <source>
        <dbReference type="ARBA" id="ARBA00004613"/>
    </source>
</evidence>
<dbReference type="Proteomes" id="UP000016665">
    <property type="component" value="Chromosome 14"/>
</dbReference>
<protein>
    <submittedName>
        <fullName evidence="6">Uncharacterized protein</fullName>
    </submittedName>
</protein>
<dbReference type="GO" id="GO:0007186">
    <property type="term" value="P:G protein-coupled receptor signaling pathway"/>
    <property type="evidence" value="ECO:0007669"/>
    <property type="project" value="TreeGrafter"/>
</dbReference>
<accession>A0A803WCM2</accession>